<accession>A0ABS1KUI8</accession>
<keyword evidence="4" id="KW-1185">Reference proteome</keyword>
<gene>
    <name evidence="3" type="ORF">JI741_17355</name>
</gene>
<feature type="domain" description="Fatty acid desaturase" evidence="2">
    <location>
        <begin position="50"/>
        <end position="264"/>
    </location>
</feature>
<organism evidence="3 4">
    <name type="scientific">Chryseolinea lacunae</name>
    <dbReference type="NCBI Taxonomy" id="2801331"/>
    <lineage>
        <taxon>Bacteria</taxon>
        <taxon>Pseudomonadati</taxon>
        <taxon>Bacteroidota</taxon>
        <taxon>Cytophagia</taxon>
        <taxon>Cytophagales</taxon>
        <taxon>Fulvivirgaceae</taxon>
        <taxon>Chryseolinea</taxon>
    </lineage>
</organism>
<evidence type="ECO:0000313" key="4">
    <source>
        <dbReference type="Proteomes" id="UP000613030"/>
    </source>
</evidence>
<keyword evidence="1" id="KW-0812">Transmembrane</keyword>
<dbReference type="InterPro" id="IPR005804">
    <property type="entry name" value="FA_desaturase_dom"/>
</dbReference>
<comment type="caution">
    <text evidence="3">The sequence shown here is derived from an EMBL/GenBank/DDBJ whole genome shotgun (WGS) entry which is preliminary data.</text>
</comment>
<evidence type="ECO:0000313" key="3">
    <source>
        <dbReference type="EMBL" id="MBL0743000.1"/>
    </source>
</evidence>
<keyword evidence="1" id="KW-0472">Membrane</keyword>
<keyword evidence="1" id="KW-1133">Transmembrane helix</keyword>
<dbReference type="EMBL" id="JAERRB010000005">
    <property type="protein sequence ID" value="MBL0743000.1"/>
    <property type="molecule type" value="Genomic_DNA"/>
</dbReference>
<evidence type="ECO:0000259" key="2">
    <source>
        <dbReference type="Pfam" id="PF00487"/>
    </source>
</evidence>
<dbReference type="RefSeq" id="WP_202011811.1">
    <property type="nucleotide sequence ID" value="NZ_JAERRB010000005.1"/>
</dbReference>
<feature type="transmembrane region" description="Helical" evidence="1">
    <location>
        <begin position="27"/>
        <end position="44"/>
    </location>
</feature>
<dbReference type="Proteomes" id="UP000613030">
    <property type="component" value="Unassembled WGS sequence"/>
</dbReference>
<evidence type="ECO:0000256" key="1">
    <source>
        <dbReference type="SAM" id="Phobius"/>
    </source>
</evidence>
<reference evidence="3 4" key="1">
    <citation type="submission" date="2021-01" db="EMBL/GenBank/DDBJ databases">
        <title>Chryseolinea sp. Jin1 Genome sequencing and assembly.</title>
        <authorList>
            <person name="Kim I."/>
        </authorList>
    </citation>
    <scope>NUCLEOTIDE SEQUENCE [LARGE SCALE GENOMIC DNA]</scope>
    <source>
        <strain evidence="3 4">Jin1</strain>
    </source>
</reference>
<protein>
    <submittedName>
        <fullName evidence="3">Fatty acid desaturase</fullName>
    </submittedName>
</protein>
<feature type="transmembrane region" description="Helical" evidence="1">
    <location>
        <begin position="183"/>
        <end position="204"/>
    </location>
</feature>
<name>A0ABS1KUI8_9BACT</name>
<proteinExistence type="predicted"/>
<feature type="transmembrane region" description="Helical" evidence="1">
    <location>
        <begin position="157"/>
        <end position="177"/>
    </location>
</feature>
<sequence length="276" mass="32006">MNSTSPTQRPTLAELGFDLLNLSSTKLLLTIGQPLLFFVLYFIFGARYYWLPGIICAMGLSFTTYGSTSHDLVHANLKINQRLNEWLLFFFEAITFRSGHAYKLSHLYHHKRYSHDDDVEGAAARMPLFRALVEGFIFQVKIYVWALSRRNSKYHQWIVVEGIVVITLAMFCVFSIPYTYVPFVYLCLMVAGSWIIPLVTSYLVHTPAGETDLHQTRLFRGKFFSLIAFDHLYHLEHHLYPMVPHKNWPELAKRLDHYFDAQGIRPLTLPGISKNQ</sequence>
<dbReference type="Pfam" id="PF00487">
    <property type="entry name" value="FA_desaturase"/>
    <property type="match status" value="1"/>
</dbReference>